<evidence type="ECO:0000256" key="8">
    <source>
        <dbReference type="ARBA" id="ARBA00023159"/>
    </source>
</evidence>
<dbReference type="GO" id="GO:0005829">
    <property type="term" value="C:cytosol"/>
    <property type="evidence" value="ECO:0007669"/>
    <property type="project" value="TreeGrafter"/>
</dbReference>
<sequence>MNGGHIVQNNILVVDDEAAIRCEVKEGFLRHSFQVYVASNGDEAINLLDNESIDLCIVDIMMPGIDGFQLCEQIKQDYQLPVIMLTARDALGDKRIAFQAGSDDYVTKPFEIEEVIFRAQAILKRYEKAVEKVEFGKLIIDADSYEVTMEDESLYLPRKEFELLYYLVRHYPKVATREQLIEEIWGYDFDGDERTVDVHVKRIRKRLDAFDSGVEIQTVRGVGYKVHHV</sequence>
<dbReference type="PANTHER" id="PTHR48111:SF49">
    <property type="entry name" value="HEME RESPONSE REGULATOR HSSR"/>
    <property type="match status" value="1"/>
</dbReference>
<evidence type="ECO:0000256" key="12">
    <source>
        <dbReference type="ARBA" id="ARBA00040489"/>
    </source>
</evidence>
<evidence type="ECO:0000256" key="3">
    <source>
        <dbReference type="ARBA" id="ARBA00022553"/>
    </source>
</evidence>
<dbReference type="InterPro" id="IPR039420">
    <property type="entry name" value="WalR-like"/>
</dbReference>
<dbReference type="GO" id="GO:0000156">
    <property type="term" value="F:phosphorelay response regulator activity"/>
    <property type="evidence" value="ECO:0007669"/>
    <property type="project" value="TreeGrafter"/>
</dbReference>
<feature type="modified residue" description="4-aspartylphosphate" evidence="14">
    <location>
        <position position="59"/>
    </location>
</feature>
<evidence type="ECO:0000256" key="15">
    <source>
        <dbReference type="PROSITE-ProRule" id="PRU01091"/>
    </source>
</evidence>
<dbReference type="SUPFAM" id="SSF52172">
    <property type="entry name" value="CheY-like"/>
    <property type="match status" value="1"/>
</dbReference>
<dbReference type="AlphaFoldDB" id="A0A855GRV0"/>
<evidence type="ECO:0000256" key="5">
    <source>
        <dbReference type="ARBA" id="ARBA00023015"/>
    </source>
</evidence>
<evidence type="ECO:0000259" key="16">
    <source>
        <dbReference type="PROSITE" id="PS50110"/>
    </source>
</evidence>
<evidence type="ECO:0000313" key="19">
    <source>
        <dbReference type="Proteomes" id="UP000233482"/>
    </source>
</evidence>
<keyword evidence="7 15" id="KW-0238">DNA-binding</keyword>
<keyword evidence="4" id="KW-0902">Two-component regulatory system</keyword>
<evidence type="ECO:0000256" key="7">
    <source>
        <dbReference type="ARBA" id="ARBA00023125"/>
    </source>
</evidence>
<comment type="caution">
    <text evidence="18">The sequence shown here is derived from an EMBL/GenBank/DDBJ whole genome shotgun (WGS) entry which is preliminary data.</text>
</comment>
<dbReference type="SUPFAM" id="SSF46894">
    <property type="entry name" value="C-terminal effector domain of the bipartite response regulators"/>
    <property type="match status" value="1"/>
</dbReference>
<evidence type="ECO:0000256" key="10">
    <source>
        <dbReference type="ARBA" id="ARBA00037471"/>
    </source>
</evidence>
<feature type="domain" description="OmpR/PhoB-type" evidence="17">
    <location>
        <begin position="130"/>
        <end position="228"/>
    </location>
</feature>
<proteinExistence type="predicted"/>
<dbReference type="PROSITE" id="PS50110">
    <property type="entry name" value="RESPONSE_REGULATORY"/>
    <property type="match status" value="1"/>
</dbReference>
<evidence type="ECO:0000256" key="6">
    <source>
        <dbReference type="ARBA" id="ARBA00023026"/>
    </source>
</evidence>
<dbReference type="GO" id="GO:0032993">
    <property type="term" value="C:protein-DNA complex"/>
    <property type="evidence" value="ECO:0007669"/>
    <property type="project" value="TreeGrafter"/>
</dbReference>
<reference evidence="18 19" key="1">
    <citation type="submission" date="2017-12" db="EMBL/GenBank/DDBJ databases">
        <title>Genomics of Macrococcus caseolyticus.</title>
        <authorList>
            <person name="MacFadyen A.C."/>
            <person name="Paterson G.K."/>
        </authorList>
    </citation>
    <scope>NUCLEOTIDE SEQUENCE [LARGE SCALE GENOMIC DNA]</scope>
    <source>
        <strain evidence="18 19">5788_EF188</strain>
    </source>
</reference>
<dbReference type="SMART" id="SM00862">
    <property type="entry name" value="Trans_reg_C"/>
    <property type="match status" value="1"/>
</dbReference>
<evidence type="ECO:0000313" key="18">
    <source>
        <dbReference type="EMBL" id="PKE26976.1"/>
    </source>
</evidence>
<evidence type="ECO:0000256" key="4">
    <source>
        <dbReference type="ARBA" id="ARBA00023012"/>
    </source>
</evidence>
<dbReference type="Proteomes" id="UP000233482">
    <property type="component" value="Unassembled WGS sequence"/>
</dbReference>
<dbReference type="InterPro" id="IPR036388">
    <property type="entry name" value="WH-like_DNA-bd_sf"/>
</dbReference>
<dbReference type="EMBL" id="PIXC01000003">
    <property type="protein sequence ID" value="PKE26976.1"/>
    <property type="molecule type" value="Genomic_DNA"/>
</dbReference>
<keyword evidence="5" id="KW-0805">Transcription regulation</keyword>
<comment type="function">
    <text evidence="10">Member of the two-component regulatory system HssS/HssR involved in intracellular heme homeostasis and tempering of staphylococcal virulence. Phosphorylated HssR binds to a direct repeat sequence within hrtAB promoter and activates the expression of hrtAB, an efflux pump, in response to extracellular heme, hemin, hemoglobin or blood.</text>
</comment>
<dbReference type="InterPro" id="IPR001789">
    <property type="entry name" value="Sig_transdc_resp-reg_receiver"/>
</dbReference>
<protein>
    <recommendedName>
        <fullName evidence="11">Heme response regulator HssR</fullName>
    </recommendedName>
    <alternativeName>
        <fullName evidence="13">Staphylococcal respiratory response protein A</fullName>
    </alternativeName>
    <alternativeName>
        <fullName evidence="12">Transcriptional regulatory protein SrrA</fullName>
    </alternativeName>
</protein>
<dbReference type="SMART" id="SM00448">
    <property type="entry name" value="REC"/>
    <property type="match status" value="1"/>
</dbReference>
<evidence type="ECO:0000256" key="11">
    <source>
        <dbReference type="ARBA" id="ARBA00039976"/>
    </source>
</evidence>
<feature type="DNA-binding region" description="OmpR/PhoB-type" evidence="15">
    <location>
        <begin position="130"/>
        <end position="228"/>
    </location>
</feature>
<dbReference type="Gene3D" id="3.40.50.2300">
    <property type="match status" value="1"/>
</dbReference>
<feature type="domain" description="Response regulatory" evidence="16">
    <location>
        <begin position="10"/>
        <end position="123"/>
    </location>
</feature>
<dbReference type="InterPro" id="IPR001867">
    <property type="entry name" value="OmpR/PhoB-type_DNA-bd"/>
</dbReference>
<keyword evidence="6" id="KW-0843">Virulence</keyword>
<keyword evidence="3 14" id="KW-0597">Phosphoprotein</keyword>
<evidence type="ECO:0000256" key="13">
    <source>
        <dbReference type="ARBA" id="ARBA00042383"/>
    </source>
</evidence>
<dbReference type="Gene3D" id="1.10.10.10">
    <property type="entry name" value="Winged helix-like DNA-binding domain superfamily/Winged helix DNA-binding domain"/>
    <property type="match status" value="1"/>
</dbReference>
<evidence type="ECO:0000256" key="14">
    <source>
        <dbReference type="PROSITE-ProRule" id="PRU00169"/>
    </source>
</evidence>
<dbReference type="FunFam" id="1.10.10.10:FF:000018">
    <property type="entry name" value="DNA-binding response regulator ResD"/>
    <property type="match status" value="1"/>
</dbReference>
<comment type="subcellular location">
    <subcellularLocation>
        <location evidence="1">Cytoplasm</location>
    </subcellularLocation>
</comment>
<dbReference type="Pfam" id="PF00072">
    <property type="entry name" value="Response_reg"/>
    <property type="match status" value="1"/>
</dbReference>
<dbReference type="InterPro" id="IPR016032">
    <property type="entry name" value="Sig_transdc_resp-reg_C-effctor"/>
</dbReference>
<dbReference type="GO" id="GO:0000976">
    <property type="term" value="F:transcription cis-regulatory region binding"/>
    <property type="evidence" value="ECO:0007669"/>
    <property type="project" value="TreeGrafter"/>
</dbReference>
<dbReference type="InterPro" id="IPR011006">
    <property type="entry name" value="CheY-like_superfamily"/>
</dbReference>
<name>A0A855GRV0_9STAP</name>
<evidence type="ECO:0000256" key="2">
    <source>
        <dbReference type="ARBA" id="ARBA00022490"/>
    </source>
</evidence>
<dbReference type="PANTHER" id="PTHR48111">
    <property type="entry name" value="REGULATOR OF RPOS"/>
    <property type="match status" value="1"/>
</dbReference>
<evidence type="ECO:0000256" key="9">
    <source>
        <dbReference type="ARBA" id="ARBA00023163"/>
    </source>
</evidence>
<organism evidence="18 19">
    <name type="scientific">Macrococcoides caseolyticum</name>
    <dbReference type="NCBI Taxonomy" id="69966"/>
    <lineage>
        <taxon>Bacteria</taxon>
        <taxon>Bacillati</taxon>
        <taxon>Bacillota</taxon>
        <taxon>Bacilli</taxon>
        <taxon>Bacillales</taxon>
        <taxon>Staphylococcaceae</taxon>
        <taxon>Macrococcoides</taxon>
    </lineage>
</organism>
<gene>
    <name evidence="18" type="ORF">CW686_02040</name>
</gene>
<dbReference type="FunFam" id="3.40.50.2300:FF:000001">
    <property type="entry name" value="DNA-binding response regulator PhoB"/>
    <property type="match status" value="1"/>
</dbReference>
<evidence type="ECO:0000259" key="17">
    <source>
        <dbReference type="PROSITE" id="PS51755"/>
    </source>
</evidence>
<dbReference type="CDD" id="cd00383">
    <property type="entry name" value="trans_reg_C"/>
    <property type="match status" value="1"/>
</dbReference>
<dbReference type="PROSITE" id="PS51755">
    <property type="entry name" value="OMPR_PHOB"/>
    <property type="match status" value="1"/>
</dbReference>
<keyword evidence="9" id="KW-0804">Transcription</keyword>
<dbReference type="Pfam" id="PF00486">
    <property type="entry name" value="Trans_reg_C"/>
    <property type="match status" value="1"/>
</dbReference>
<keyword evidence="8" id="KW-0010">Activator</keyword>
<keyword evidence="2" id="KW-0963">Cytoplasm</keyword>
<accession>A0A855GRV0</accession>
<evidence type="ECO:0000256" key="1">
    <source>
        <dbReference type="ARBA" id="ARBA00004496"/>
    </source>
</evidence>
<dbReference type="GO" id="GO:0006355">
    <property type="term" value="P:regulation of DNA-templated transcription"/>
    <property type="evidence" value="ECO:0007669"/>
    <property type="project" value="InterPro"/>
</dbReference>
<dbReference type="CDD" id="cd17574">
    <property type="entry name" value="REC_OmpR"/>
    <property type="match status" value="1"/>
</dbReference>